<dbReference type="SUPFAM" id="SSF81338">
    <property type="entry name" value="Aquaporin-like"/>
    <property type="match status" value="1"/>
</dbReference>
<dbReference type="Proteomes" id="UP001174205">
    <property type="component" value="Unassembled WGS sequence"/>
</dbReference>
<feature type="transmembrane region" description="Helical" evidence="7">
    <location>
        <begin position="213"/>
        <end position="232"/>
    </location>
</feature>
<protein>
    <submittedName>
        <fullName evidence="8">Aquaporin</fullName>
    </submittedName>
</protein>
<evidence type="ECO:0000256" key="6">
    <source>
        <dbReference type="RuleBase" id="RU000477"/>
    </source>
</evidence>
<feature type="transmembrane region" description="Helical" evidence="7">
    <location>
        <begin position="30"/>
        <end position="50"/>
    </location>
</feature>
<evidence type="ECO:0000256" key="1">
    <source>
        <dbReference type="ARBA" id="ARBA00004141"/>
    </source>
</evidence>
<evidence type="ECO:0000256" key="5">
    <source>
        <dbReference type="ARBA" id="ARBA00023136"/>
    </source>
</evidence>
<keyword evidence="5 7" id="KW-0472">Membrane</keyword>
<keyword evidence="2 6" id="KW-0813">Transport</keyword>
<dbReference type="Gene3D" id="1.20.1080.10">
    <property type="entry name" value="Glycerol uptake facilitator protein"/>
    <property type="match status" value="1"/>
</dbReference>
<dbReference type="PANTHER" id="PTHR45724:SF13">
    <property type="entry name" value="AQUAPORIN NIP1-1-RELATED"/>
    <property type="match status" value="1"/>
</dbReference>
<comment type="subcellular location">
    <subcellularLocation>
        <location evidence="1">Membrane</location>
        <topology evidence="1">Multi-pass membrane protein</topology>
    </subcellularLocation>
</comment>
<evidence type="ECO:0000313" key="8">
    <source>
        <dbReference type="EMBL" id="MDN4605392.1"/>
    </source>
</evidence>
<dbReference type="PRINTS" id="PR00783">
    <property type="entry name" value="MINTRINSICP"/>
</dbReference>
<keyword evidence="4 7" id="KW-1133">Transmembrane helix</keyword>
<accession>A0ABT8JKB3</accession>
<evidence type="ECO:0000256" key="4">
    <source>
        <dbReference type="ARBA" id="ARBA00022989"/>
    </source>
</evidence>
<dbReference type="InterPro" id="IPR000425">
    <property type="entry name" value="MIP"/>
</dbReference>
<dbReference type="InterPro" id="IPR023271">
    <property type="entry name" value="Aquaporin-like"/>
</dbReference>
<evidence type="ECO:0000256" key="7">
    <source>
        <dbReference type="SAM" id="Phobius"/>
    </source>
</evidence>
<dbReference type="InterPro" id="IPR022357">
    <property type="entry name" value="MIP_CS"/>
</dbReference>
<reference evidence="8" key="1">
    <citation type="submission" date="2023-03" db="EMBL/GenBank/DDBJ databases">
        <title>MT1 and MT2 Draft Genomes of Novel Species.</title>
        <authorList>
            <person name="Venkateswaran K."/>
        </authorList>
    </citation>
    <scope>NUCLEOTIDE SEQUENCE</scope>
    <source>
        <strain evidence="8">F6_3S_P_1C</strain>
    </source>
</reference>
<comment type="caution">
    <text evidence="8">The sequence shown here is derived from an EMBL/GenBank/DDBJ whole genome shotgun (WGS) entry which is preliminary data.</text>
</comment>
<feature type="transmembrane region" description="Helical" evidence="7">
    <location>
        <begin position="56"/>
        <end position="77"/>
    </location>
</feature>
<sequence length="237" mass="25338">MNATEVKDGFPLLSFETSRSSLLLDLRKKWIAEFIGTFFLVFAGTGAVVVDTTTKTLTHIGVAITFGLVVMALIYAFGHVSGAHFNPAVTLAFYFSRQITAIEAFSYVFIQCVGAYAASLTLLFMFGNVGRLGATLPSGPWLQSAILEFILSFILMMVILSSAVHAKASKSFAGIAIGGTVALEAMFGGPVSGASMNPARSLGPALASGHLEFLWIYIVWTTMGAITAAYVYRILHE</sequence>
<feature type="transmembrane region" description="Helical" evidence="7">
    <location>
        <begin position="172"/>
        <end position="193"/>
    </location>
</feature>
<evidence type="ECO:0000256" key="3">
    <source>
        <dbReference type="ARBA" id="ARBA00022692"/>
    </source>
</evidence>
<keyword evidence="3 6" id="KW-0812">Transmembrane</keyword>
<dbReference type="RefSeq" id="WP_024634199.1">
    <property type="nucleotide sequence ID" value="NZ_JAROCD010000021.1"/>
</dbReference>
<dbReference type="EMBL" id="JAROCD010000021">
    <property type="protein sequence ID" value="MDN4605392.1"/>
    <property type="molecule type" value="Genomic_DNA"/>
</dbReference>
<feature type="transmembrane region" description="Helical" evidence="7">
    <location>
        <begin position="104"/>
        <end position="129"/>
    </location>
</feature>
<dbReference type="InterPro" id="IPR034294">
    <property type="entry name" value="Aquaporin_transptr"/>
</dbReference>
<evidence type="ECO:0000256" key="2">
    <source>
        <dbReference type="ARBA" id="ARBA00022448"/>
    </source>
</evidence>
<keyword evidence="9" id="KW-1185">Reference proteome</keyword>
<dbReference type="PANTHER" id="PTHR45724">
    <property type="entry name" value="AQUAPORIN NIP2-1"/>
    <property type="match status" value="1"/>
</dbReference>
<dbReference type="Pfam" id="PF00230">
    <property type="entry name" value="MIP"/>
    <property type="match status" value="1"/>
</dbReference>
<name>A0ABT8JKB3_9BACL</name>
<dbReference type="PROSITE" id="PS00221">
    <property type="entry name" value="MIP"/>
    <property type="match status" value="1"/>
</dbReference>
<evidence type="ECO:0000313" key="9">
    <source>
        <dbReference type="Proteomes" id="UP001174205"/>
    </source>
</evidence>
<feature type="transmembrane region" description="Helical" evidence="7">
    <location>
        <begin position="141"/>
        <end position="160"/>
    </location>
</feature>
<comment type="similarity">
    <text evidence="6">Belongs to the MIP/aquaporin (TC 1.A.8) family.</text>
</comment>
<organism evidence="8 9">
    <name type="scientific">Paenibacillus vandeheii</name>
    <dbReference type="NCBI Taxonomy" id="3035917"/>
    <lineage>
        <taxon>Bacteria</taxon>
        <taxon>Bacillati</taxon>
        <taxon>Bacillota</taxon>
        <taxon>Bacilli</taxon>
        <taxon>Bacillales</taxon>
        <taxon>Paenibacillaceae</taxon>
        <taxon>Paenibacillus</taxon>
    </lineage>
</organism>
<proteinExistence type="inferred from homology"/>
<gene>
    <name evidence="8" type="ORF">P5G61_29490</name>
</gene>